<feature type="transmembrane region" description="Helical" evidence="1">
    <location>
        <begin position="29"/>
        <end position="46"/>
    </location>
</feature>
<reference evidence="2" key="1">
    <citation type="journal article" date="2020" name="Nature">
        <title>Giant virus diversity and host interactions through global metagenomics.</title>
        <authorList>
            <person name="Schulz F."/>
            <person name="Roux S."/>
            <person name="Paez-Espino D."/>
            <person name="Jungbluth S."/>
            <person name="Walsh D.A."/>
            <person name="Denef V.J."/>
            <person name="McMahon K.D."/>
            <person name="Konstantinidis K.T."/>
            <person name="Eloe-Fadrosh E.A."/>
            <person name="Kyrpides N.C."/>
            <person name="Woyke T."/>
        </authorList>
    </citation>
    <scope>NUCLEOTIDE SEQUENCE</scope>
    <source>
        <strain evidence="2">GVMAG-M-3300001348-25</strain>
    </source>
</reference>
<proteinExistence type="predicted"/>
<evidence type="ECO:0000313" key="2">
    <source>
        <dbReference type="EMBL" id="QHT28206.1"/>
    </source>
</evidence>
<keyword evidence="1" id="KW-0812">Transmembrane</keyword>
<sequence length="156" mass="18133">MKNYTHNIYIYMVSSDSNDEYQLLNDNQYFEGFMGALGTMVSFFVFRKIFDLNKNMGIVLGLTFISTWLIRKMGMSIYYQVKKDLKQENKTLNISNYFNLSDVENPKQIYYIVVISVLLFIGVVSTLTARKVISPVNIAIYLLYCVGFMSLVHYSE</sequence>
<evidence type="ECO:0000256" key="1">
    <source>
        <dbReference type="SAM" id="Phobius"/>
    </source>
</evidence>
<organism evidence="2">
    <name type="scientific">viral metagenome</name>
    <dbReference type="NCBI Taxonomy" id="1070528"/>
    <lineage>
        <taxon>unclassified sequences</taxon>
        <taxon>metagenomes</taxon>
        <taxon>organismal metagenomes</taxon>
    </lineage>
</organism>
<keyword evidence="1" id="KW-1133">Transmembrane helix</keyword>
<dbReference type="AlphaFoldDB" id="A0A6C0EG97"/>
<accession>A0A6C0EG97</accession>
<name>A0A6C0EG97_9ZZZZ</name>
<dbReference type="EMBL" id="MN738853">
    <property type="protein sequence ID" value="QHT28206.1"/>
    <property type="molecule type" value="Genomic_DNA"/>
</dbReference>
<keyword evidence="1" id="KW-0472">Membrane</keyword>
<feature type="transmembrane region" description="Helical" evidence="1">
    <location>
        <begin position="109"/>
        <end position="129"/>
    </location>
</feature>
<feature type="transmembrane region" description="Helical" evidence="1">
    <location>
        <begin position="58"/>
        <end position="79"/>
    </location>
</feature>
<feature type="transmembrane region" description="Helical" evidence="1">
    <location>
        <begin position="136"/>
        <end position="154"/>
    </location>
</feature>
<protein>
    <submittedName>
        <fullName evidence="2">Uncharacterized protein</fullName>
    </submittedName>
</protein>